<comment type="caution">
    <text evidence="3">The sequence shown here is derived from an EMBL/GenBank/DDBJ whole genome shotgun (WGS) entry which is preliminary data.</text>
</comment>
<sequence>MWEIYDELIAGIPEDLFVEEFMIGSAWSQVRSTENKVGLALTVKGRCQNPIYQGNIIGDRIKDVAECVKSWNFTEASIGVAAINCYYNDLVKIAAFNSRSNIEGLDENSDNDNQDAFNALASSAAGKNVAVVGRFPHLEKKLSPICCLSVLERNPEHGDYPDSACEFIIAEQDMVFITGMTLTNKTLPRLLQLVKPGTRVIMVGPSVPISPVLYRYGVTDLDGFCVTDAQKIDMFVRRGDKTGIFKCGKKITVSKVV</sequence>
<accession>A0A923KNG6</accession>
<evidence type="ECO:0000259" key="2">
    <source>
        <dbReference type="Pfam" id="PF13938"/>
    </source>
</evidence>
<evidence type="ECO:0000313" key="3">
    <source>
        <dbReference type="EMBL" id="MBC3887104.1"/>
    </source>
</evidence>
<dbReference type="Gene3D" id="3.30.390.100">
    <property type="match status" value="1"/>
</dbReference>
<dbReference type="InterPro" id="IPR025251">
    <property type="entry name" value="DUF4213"/>
</dbReference>
<gene>
    <name evidence="3" type="ORF">GH810_02110</name>
</gene>
<name>A0A923KNG6_9FIRM</name>
<organism evidence="3 4">
    <name type="scientific">Acetobacterium paludosum</name>
    <dbReference type="NCBI Taxonomy" id="52693"/>
    <lineage>
        <taxon>Bacteria</taxon>
        <taxon>Bacillati</taxon>
        <taxon>Bacillota</taxon>
        <taxon>Clostridia</taxon>
        <taxon>Eubacteriales</taxon>
        <taxon>Eubacteriaceae</taxon>
        <taxon>Acetobacterium</taxon>
    </lineage>
</organism>
<dbReference type="EMBL" id="WJBD01000002">
    <property type="protein sequence ID" value="MBC3887104.1"/>
    <property type="molecule type" value="Genomic_DNA"/>
</dbReference>
<dbReference type="Pfam" id="PF13938">
    <property type="entry name" value="DUF4213"/>
    <property type="match status" value="1"/>
</dbReference>
<feature type="domain" description="Putative heavy-metal chelation" evidence="1">
    <location>
        <begin position="116"/>
        <end position="247"/>
    </location>
</feature>
<feature type="domain" description="DUF4213" evidence="2">
    <location>
        <begin position="5"/>
        <end position="86"/>
    </location>
</feature>
<dbReference type="Gene3D" id="3.40.50.11590">
    <property type="match status" value="1"/>
</dbReference>
<reference evidence="3" key="2">
    <citation type="submission" date="2020-10" db="EMBL/GenBank/DDBJ databases">
        <title>Comparative genomics of the Acetobacterium genus.</title>
        <authorList>
            <person name="Marshall C."/>
            <person name="May H."/>
            <person name="Norman S."/>
        </authorList>
    </citation>
    <scope>NUCLEOTIDE SEQUENCE</scope>
    <source>
        <strain evidence="3">DER-2019</strain>
    </source>
</reference>
<protein>
    <recommendedName>
        <fullName evidence="5">DUF364 domain-containing protein</fullName>
    </recommendedName>
</protein>
<evidence type="ECO:0000313" key="4">
    <source>
        <dbReference type="Proteomes" id="UP000616595"/>
    </source>
</evidence>
<dbReference type="AlphaFoldDB" id="A0A923KNG6"/>
<dbReference type="OrthoDB" id="9806942at2"/>
<reference evidence="3" key="1">
    <citation type="submission" date="2019-10" db="EMBL/GenBank/DDBJ databases">
        <authorList>
            <person name="Ross D.E."/>
            <person name="Gulliver D."/>
        </authorList>
    </citation>
    <scope>NUCLEOTIDE SEQUENCE</scope>
    <source>
        <strain evidence="3">DER-2019</strain>
    </source>
</reference>
<dbReference type="Pfam" id="PF04016">
    <property type="entry name" value="DUF364"/>
    <property type="match status" value="1"/>
</dbReference>
<proteinExistence type="predicted"/>
<keyword evidence="4" id="KW-1185">Reference proteome</keyword>
<evidence type="ECO:0000259" key="1">
    <source>
        <dbReference type="Pfam" id="PF04016"/>
    </source>
</evidence>
<dbReference type="InterPro" id="IPR007161">
    <property type="entry name" value="DUF364"/>
</dbReference>
<dbReference type="Proteomes" id="UP000616595">
    <property type="component" value="Unassembled WGS sequence"/>
</dbReference>
<evidence type="ECO:0008006" key="5">
    <source>
        <dbReference type="Google" id="ProtNLM"/>
    </source>
</evidence>
<dbReference type="RefSeq" id="WP_148566547.1">
    <property type="nucleotide sequence ID" value="NZ_RXYA01000004.1"/>
</dbReference>
<dbReference type="SUPFAM" id="SSF159713">
    <property type="entry name" value="Dhaf3308-like"/>
    <property type="match status" value="1"/>
</dbReference>